<dbReference type="Pfam" id="PF05592">
    <property type="entry name" value="Bac_rhamnosid"/>
    <property type="match status" value="1"/>
</dbReference>
<dbReference type="Gene3D" id="1.50.10.10">
    <property type="match status" value="1"/>
</dbReference>
<dbReference type="InterPro" id="IPR035398">
    <property type="entry name" value="Bac_rhamnosid_C"/>
</dbReference>
<dbReference type="InterPro" id="IPR035396">
    <property type="entry name" value="Bac_rhamnosid6H"/>
</dbReference>
<feature type="domain" description="Alpha-L-rhamnosidase concanavalin-like" evidence="4">
    <location>
        <begin position="319"/>
        <end position="415"/>
    </location>
</feature>
<dbReference type="Gene3D" id="2.60.420.10">
    <property type="entry name" value="Maltose phosphorylase, domain 3"/>
    <property type="match status" value="1"/>
</dbReference>
<feature type="domain" description="Alpha-L-rhamnosidase six-hairpin glycosidase" evidence="6">
    <location>
        <begin position="421"/>
        <end position="771"/>
    </location>
</feature>
<dbReference type="EC" id="3.2.1.40" evidence="2"/>
<evidence type="ECO:0000259" key="4">
    <source>
        <dbReference type="Pfam" id="PF05592"/>
    </source>
</evidence>
<feature type="domain" description="Alpha-L-rhamnosidase C-terminal" evidence="7">
    <location>
        <begin position="773"/>
        <end position="845"/>
    </location>
</feature>
<gene>
    <name evidence="8" type="ORF">RWH44_05270</name>
</gene>
<sequence>MTIDVSPLTFEHLPGALGIGVPEPRLSWKTTAPAGWRQSAYELEFRSDVRRETTGRIDAAESVLVSWPFTALGSRDRATVRVRVHGVDGSASEWSPPAEVEAGLLHPSDWTASAVGPAWEEDATSLRRPPRVRRSLDVGGAIARARLYVTAHGLYEVEINGRRVGDDALSPGWTVYGERLRYYTYDVTAHLAEGSNTIAAWLSDGWYRGRLGFHGGYPNLYGSDIGLIAQLEIEHVDGSRTVIATDDSWEAAPSPILSTGLYEGEYYDARADAAEWAAAPDPVWSPVLVTPVEHATLVAPEGPPVRCTEELEPRSITRSASGAWILDFGQNISGRLRVEVEAESGRVITLRHAEVLQDGELYTRPLRGAAATDVLVTDGTALTWEPRFTIHGFRYAEIDGWPGDIAPGSVVARVYHTDMTRTGWFESSDPLLNRLHENVRWSMRDNFVDIPTDCPQRDERLGWTGDLQVFAPAASYLYDCSGMLRSWLRDVAVEQLPDGTVPWYVPVIPGGEEWTPIRPGAAWGDVAVLTPWTLYRQFGDEQILRDQYDSARRWVDLIRRLAGPSRLWNSGFQLGDWLDPAAPPHDPADATTDRYLVATAYFAWSSLHLSKTAAVLGKVEDEIAYSTLAAEVKAAFRAEYVAASGLLTSDAQTAYALAIEFDLAADEDERRRWGARLAELVRTGGNRIATGFAGTPLITDALTNSGHVDAAYDLLLERECPSWMYTVLSGGTTTWERWDSLLPDGTVNPGGMTSFNHFALGAVADWIHRTVGGLAPADAGYRRIIFAPRPGGGLTFARTAHETPYGRAAIEWRVVDDVLTVDVTVPTGATGVIRLPDDRELDIESGTHRVSLPLAPVPQPI</sequence>
<dbReference type="PANTHER" id="PTHR33307:SF6">
    <property type="entry name" value="ALPHA-RHAMNOSIDASE (EUROFUNG)-RELATED"/>
    <property type="match status" value="1"/>
</dbReference>
<proteinExistence type="predicted"/>
<dbReference type="InterPro" id="IPR008928">
    <property type="entry name" value="6-hairpin_glycosidase_sf"/>
</dbReference>
<dbReference type="PANTHER" id="PTHR33307">
    <property type="entry name" value="ALPHA-RHAMNOSIDASE (EUROFUNG)"/>
    <property type="match status" value="1"/>
</dbReference>
<comment type="catalytic activity">
    <reaction evidence="1">
        <text>Hydrolysis of terminal non-reducing alpha-L-rhamnose residues in alpha-L-rhamnosides.</text>
        <dbReference type="EC" id="3.2.1.40"/>
    </reaction>
</comment>
<dbReference type="InterPro" id="IPR013783">
    <property type="entry name" value="Ig-like_fold"/>
</dbReference>
<dbReference type="Proteomes" id="UP001261125">
    <property type="component" value="Unassembled WGS sequence"/>
</dbReference>
<protein>
    <recommendedName>
        <fullName evidence="2">alpha-L-rhamnosidase</fullName>
        <ecNumber evidence="2">3.2.1.40</ecNumber>
    </recommendedName>
</protein>
<evidence type="ECO:0000259" key="7">
    <source>
        <dbReference type="Pfam" id="PF17390"/>
    </source>
</evidence>
<dbReference type="SUPFAM" id="SSF48208">
    <property type="entry name" value="Six-hairpin glycosidases"/>
    <property type="match status" value="1"/>
</dbReference>
<dbReference type="Pfam" id="PF08531">
    <property type="entry name" value="Bac_rhamnosid_N"/>
    <property type="match status" value="1"/>
</dbReference>
<evidence type="ECO:0000259" key="6">
    <source>
        <dbReference type="Pfam" id="PF17389"/>
    </source>
</evidence>
<dbReference type="Gene3D" id="2.60.120.260">
    <property type="entry name" value="Galactose-binding domain-like"/>
    <property type="match status" value="2"/>
</dbReference>
<dbReference type="InterPro" id="IPR016007">
    <property type="entry name" value="Alpha_rhamnosid"/>
</dbReference>
<organism evidence="8 9">
    <name type="scientific">Microbacterium phycohabitans</name>
    <dbReference type="NCBI Taxonomy" id="3075993"/>
    <lineage>
        <taxon>Bacteria</taxon>
        <taxon>Bacillati</taxon>
        <taxon>Actinomycetota</taxon>
        <taxon>Actinomycetes</taxon>
        <taxon>Micrococcales</taxon>
        <taxon>Microbacteriaceae</taxon>
        <taxon>Microbacterium</taxon>
    </lineage>
</organism>
<dbReference type="InterPro" id="IPR012341">
    <property type="entry name" value="6hp_glycosidase-like_sf"/>
</dbReference>
<evidence type="ECO:0000256" key="3">
    <source>
        <dbReference type="ARBA" id="ARBA00022801"/>
    </source>
</evidence>
<comment type="caution">
    <text evidence="8">The sequence shown here is derived from an EMBL/GenBank/DDBJ whole genome shotgun (WGS) entry which is preliminary data.</text>
</comment>
<dbReference type="InterPro" id="IPR013737">
    <property type="entry name" value="Bac_rhamnosid_N"/>
</dbReference>
<evidence type="ECO:0000256" key="1">
    <source>
        <dbReference type="ARBA" id="ARBA00001445"/>
    </source>
</evidence>
<dbReference type="Pfam" id="PF25788">
    <property type="entry name" value="Ig_Rha78A_N"/>
    <property type="match status" value="1"/>
</dbReference>
<evidence type="ECO:0000313" key="9">
    <source>
        <dbReference type="Proteomes" id="UP001261125"/>
    </source>
</evidence>
<evidence type="ECO:0000313" key="8">
    <source>
        <dbReference type="EMBL" id="MDU0345107.1"/>
    </source>
</evidence>
<keyword evidence="3 8" id="KW-0378">Hydrolase</keyword>
<name>A0ABU3SJX8_9MICO</name>
<dbReference type="EMBL" id="JAWDIT010000002">
    <property type="protein sequence ID" value="MDU0345107.1"/>
    <property type="molecule type" value="Genomic_DNA"/>
</dbReference>
<feature type="domain" description="Bacterial alpha-L-rhamnosidase N-terminal" evidence="5">
    <location>
        <begin position="141"/>
        <end position="309"/>
    </location>
</feature>
<dbReference type="GO" id="GO:0016787">
    <property type="term" value="F:hydrolase activity"/>
    <property type="evidence" value="ECO:0007669"/>
    <property type="project" value="UniProtKB-KW"/>
</dbReference>
<reference evidence="8 9" key="1">
    <citation type="submission" date="2023-09" db="EMBL/GenBank/DDBJ databases">
        <title>Microbacterium fusihabitans sp. nov., Microbacterium phycihabitans sp. nov., and Microbacterium cervinum sp. nov., isolated from dried seaweeds of beach.</title>
        <authorList>
            <person name="Lee S.D."/>
        </authorList>
    </citation>
    <scope>NUCLEOTIDE SEQUENCE [LARGE SCALE GENOMIC DNA]</scope>
    <source>
        <strain evidence="8 9">KSW2-29</strain>
    </source>
</reference>
<dbReference type="Gene3D" id="2.60.40.10">
    <property type="entry name" value="Immunoglobulins"/>
    <property type="match status" value="1"/>
</dbReference>
<evidence type="ECO:0000259" key="5">
    <source>
        <dbReference type="Pfam" id="PF08531"/>
    </source>
</evidence>
<dbReference type="InterPro" id="IPR008902">
    <property type="entry name" value="Rhamnosid_concanavalin"/>
</dbReference>
<accession>A0ABU3SJX8</accession>
<dbReference type="RefSeq" id="WP_316003753.1">
    <property type="nucleotide sequence ID" value="NZ_JAWDIT010000002.1"/>
</dbReference>
<dbReference type="Pfam" id="PF17389">
    <property type="entry name" value="Bac_rhamnosid6H"/>
    <property type="match status" value="1"/>
</dbReference>
<dbReference type="PIRSF" id="PIRSF010631">
    <property type="entry name" value="A-rhamnsds"/>
    <property type="match status" value="1"/>
</dbReference>
<dbReference type="Pfam" id="PF17390">
    <property type="entry name" value="Bac_rhamnosid_C"/>
    <property type="match status" value="1"/>
</dbReference>
<keyword evidence="9" id="KW-1185">Reference proteome</keyword>
<evidence type="ECO:0000256" key="2">
    <source>
        <dbReference type="ARBA" id="ARBA00012652"/>
    </source>
</evidence>